<dbReference type="GO" id="GO:0005524">
    <property type="term" value="F:ATP binding"/>
    <property type="evidence" value="ECO:0007669"/>
    <property type="project" value="UniProtKB-KW"/>
</dbReference>
<evidence type="ECO:0000256" key="2">
    <source>
        <dbReference type="ARBA" id="ARBA00022741"/>
    </source>
</evidence>
<keyword evidence="3" id="KW-0067">ATP-binding</keyword>
<proteinExistence type="predicted"/>
<feature type="region of interest" description="Disordered" evidence="6">
    <location>
        <begin position="204"/>
        <end position="261"/>
    </location>
</feature>
<evidence type="ECO:0000256" key="6">
    <source>
        <dbReference type="SAM" id="MobiDB-lite"/>
    </source>
</evidence>
<dbReference type="GO" id="GO:0004812">
    <property type="term" value="F:aminoacyl-tRNA ligase activity"/>
    <property type="evidence" value="ECO:0007669"/>
    <property type="project" value="UniProtKB-KW"/>
</dbReference>
<evidence type="ECO:0000256" key="5">
    <source>
        <dbReference type="ARBA" id="ARBA00023146"/>
    </source>
</evidence>
<dbReference type="InterPro" id="IPR000738">
    <property type="entry name" value="WHEP-TRS_dom"/>
</dbReference>
<evidence type="ECO:0000313" key="9">
    <source>
        <dbReference type="Proteomes" id="UP001489004"/>
    </source>
</evidence>
<organism evidence="8 9">
    <name type="scientific">[Myrmecia] bisecta</name>
    <dbReference type="NCBI Taxonomy" id="41462"/>
    <lineage>
        <taxon>Eukaryota</taxon>
        <taxon>Viridiplantae</taxon>
        <taxon>Chlorophyta</taxon>
        <taxon>core chlorophytes</taxon>
        <taxon>Trebouxiophyceae</taxon>
        <taxon>Trebouxiales</taxon>
        <taxon>Trebouxiaceae</taxon>
        <taxon>Myrmecia</taxon>
    </lineage>
</organism>
<keyword evidence="4" id="KW-0648">Protein biosynthesis</keyword>
<keyword evidence="9" id="KW-1185">Reference proteome</keyword>
<dbReference type="EMBL" id="JALJOR010000004">
    <property type="protein sequence ID" value="KAK9818135.1"/>
    <property type="molecule type" value="Genomic_DNA"/>
</dbReference>
<dbReference type="Pfam" id="PF00458">
    <property type="entry name" value="WHEP-TRS"/>
    <property type="match status" value="1"/>
</dbReference>
<evidence type="ECO:0000256" key="4">
    <source>
        <dbReference type="ARBA" id="ARBA00022917"/>
    </source>
</evidence>
<evidence type="ECO:0000259" key="7">
    <source>
        <dbReference type="PROSITE" id="PS51185"/>
    </source>
</evidence>
<dbReference type="PROSITE" id="PS51185">
    <property type="entry name" value="WHEP_TRS_2"/>
    <property type="match status" value="1"/>
</dbReference>
<keyword evidence="5" id="KW-0030">Aminoacyl-tRNA synthetase</keyword>
<reference evidence="8 9" key="1">
    <citation type="journal article" date="2024" name="Nat. Commun.">
        <title>Phylogenomics reveals the evolutionary origins of lichenization in chlorophyte algae.</title>
        <authorList>
            <person name="Puginier C."/>
            <person name="Libourel C."/>
            <person name="Otte J."/>
            <person name="Skaloud P."/>
            <person name="Haon M."/>
            <person name="Grisel S."/>
            <person name="Petersen M."/>
            <person name="Berrin J.G."/>
            <person name="Delaux P.M."/>
            <person name="Dal Grande F."/>
            <person name="Keller J."/>
        </authorList>
    </citation>
    <scope>NUCLEOTIDE SEQUENCE [LARGE SCALE GENOMIC DNA]</scope>
    <source>
        <strain evidence="8 9">SAG 2043</strain>
    </source>
</reference>
<accession>A0AAW1QAR4</accession>
<keyword evidence="2" id="KW-0547">Nucleotide-binding</keyword>
<feature type="compositionally biased region" description="Low complexity" evidence="6">
    <location>
        <begin position="219"/>
        <end position="242"/>
    </location>
</feature>
<dbReference type="Pfam" id="PF08670">
    <property type="entry name" value="MEKHLA"/>
    <property type="match status" value="1"/>
</dbReference>
<feature type="domain" description="WHEP-TRS" evidence="7">
    <location>
        <begin position="230"/>
        <end position="285"/>
    </location>
</feature>
<keyword evidence="1" id="KW-0436">Ligase</keyword>
<evidence type="ECO:0000313" key="8">
    <source>
        <dbReference type="EMBL" id="KAK9818135.1"/>
    </source>
</evidence>
<dbReference type="Proteomes" id="UP001489004">
    <property type="component" value="Unassembled WGS sequence"/>
</dbReference>
<protein>
    <recommendedName>
        <fullName evidence="7">WHEP-TRS domain-containing protein</fullName>
    </recommendedName>
</protein>
<comment type="caution">
    <text evidence="8">The sequence shown here is derived from an EMBL/GenBank/DDBJ whole genome shotgun (WGS) entry which is preliminary data.</text>
</comment>
<dbReference type="InterPro" id="IPR013978">
    <property type="entry name" value="MEKHLA"/>
</dbReference>
<dbReference type="GO" id="GO:0006418">
    <property type="term" value="P:tRNA aminoacylation for protein translation"/>
    <property type="evidence" value="ECO:0007669"/>
    <property type="project" value="InterPro"/>
</dbReference>
<sequence length="285" mass="30515">MVVAGSMLSRGCCSARPAKQPLQVCAAKKKGGGGKKQAGSKMFPPKPPNPWQETSVIMHTLLLVESYRRQVGKPIMEDVEIADAAKTLFEAPFAVFSHNRGATEGPAKYTYANQAGLDLFETSWDEFVGTESSKTTANDVDLQADREGLIESIAAAGKARKWQGKRQSLKGRPVWIEDGLLWNIEGPSGKTLGQATIINAWEFEDGTRGGPASEPAPPAAAENGAAAEEQLAAAEAAVQEQADAVRDLKDNQGLTNADPEVKAAVTELLARKSKLESLQRWAESK</sequence>
<gene>
    <name evidence="8" type="ORF">WJX72_007683</name>
</gene>
<dbReference type="AlphaFoldDB" id="A0AAW1QAR4"/>
<evidence type="ECO:0000256" key="3">
    <source>
        <dbReference type="ARBA" id="ARBA00022840"/>
    </source>
</evidence>
<name>A0AAW1QAR4_9CHLO</name>
<evidence type="ECO:0000256" key="1">
    <source>
        <dbReference type="ARBA" id="ARBA00022598"/>
    </source>
</evidence>
<feature type="region of interest" description="Disordered" evidence="6">
    <location>
        <begin position="29"/>
        <end position="50"/>
    </location>
</feature>